<dbReference type="PANTHER" id="PTHR13232">
    <property type="entry name" value="NAD(P)H-HYDRATE EPIMERASE"/>
    <property type="match status" value="1"/>
</dbReference>
<comment type="function">
    <text evidence="10">Catalyzes the epimerization of the S- and R-forms of NAD(P)HX, a damaged form of NAD(P)H that is a result of enzymatic or heat-dependent hydration. This is a prerequisite for the S-specific NAD(P)H-hydrate dehydratase to allow the repair of both epimers of NAD(P)HX.</text>
</comment>
<feature type="binding site" evidence="10">
    <location>
        <position position="124"/>
    </location>
    <ligand>
        <name>K(+)</name>
        <dbReference type="ChEBI" id="CHEBI:29103"/>
    </ligand>
</feature>
<comment type="catalytic activity">
    <reaction evidence="2 10">
        <text>(6R)-NADPHX = (6S)-NADPHX</text>
        <dbReference type="Rhea" id="RHEA:32227"/>
        <dbReference type="ChEBI" id="CHEBI:64076"/>
        <dbReference type="ChEBI" id="CHEBI:64077"/>
        <dbReference type="EC" id="5.1.99.6"/>
    </reaction>
</comment>
<feature type="binding site" evidence="10">
    <location>
        <begin position="128"/>
        <end position="134"/>
    </location>
    <ligand>
        <name>(6S)-NADPHX</name>
        <dbReference type="ChEBI" id="CHEBI:64076"/>
    </ligand>
</feature>
<reference evidence="12 15" key="2">
    <citation type="submission" date="2019-07" db="EMBL/GenBank/DDBJ databases">
        <title>Whole genome shotgun sequence of Alkalibacterium putridalgicola NBRC 103243.</title>
        <authorList>
            <person name="Hosoyama A."/>
            <person name="Uohara A."/>
            <person name="Ohji S."/>
            <person name="Ichikawa N."/>
        </authorList>
    </citation>
    <scope>NUCLEOTIDE SEQUENCE [LARGE SCALE GENOMIC DNA]</scope>
    <source>
        <strain evidence="12 15">NBRC 103243</strain>
    </source>
</reference>
<dbReference type="HAMAP" id="MF_01966">
    <property type="entry name" value="NADHX_epimerase"/>
    <property type="match status" value="1"/>
</dbReference>
<accession>A0A1H7W7Y5</accession>
<evidence type="ECO:0000256" key="9">
    <source>
        <dbReference type="ARBA" id="ARBA00023235"/>
    </source>
</evidence>
<evidence type="ECO:0000256" key="5">
    <source>
        <dbReference type="ARBA" id="ARBA00022741"/>
    </source>
</evidence>
<keyword evidence="6 10" id="KW-0521">NADP</keyword>
<name>A0A1H7W7Y5_9LACT</name>
<evidence type="ECO:0000256" key="3">
    <source>
        <dbReference type="ARBA" id="ARBA00012228"/>
    </source>
</evidence>
<dbReference type="SUPFAM" id="SSF64153">
    <property type="entry name" value="YjeF N-terminal domain-like"/>
    <property type="match status" value="1"/>
</dbReference>
<dbReference type="InterPro" id="IPR004443">
    <property type="entry name" value="YjeF_N_dom"/>
</dbReference>
<evidence type="ECO:0000259" key="11">
    <source>
        <dbReference type="PROSITE" id="PS51385"/>
    </source>
</evidence>
<dbReference type="GO" id="GO:0046872">
    <property type="term" value="F:metal ion binding"/>
    <property type="evidence" value="ECO:0007669"/>
    <property type="project" value="UniProtKB-KW"/>
</dbReference>
<keyword evidence="8 10" id="KW-0520">NAD</keyword>
<feature type="binding site" evidence="10">
    <location>
        <position position="60"/>
    </location>
    <ligand>
        <name>K(+)</name>
        <dbReference type="ChEBI" id="CHEBI:29103"/>
    </ligand>
</feature>
<dbReference type="STRING" id="426703.SAMN04488100_13116"/>
<evidence type="ECO:0000256" key="8">
    <source>
        <dbReference type="ARBA" id="ARBA00023027"/>
    </source>
</evidence>
<dbReference type="NCBIfam" id="TIGR00197">
    <property type="entry name" value="yjeF_nterm"/>
    <property type="match status" value="1"/>
</dbReference>
<comment type="catalytic activity">
    <reaction evidence="1 10">
        <text>(6R)-NADHX = (6S)-NADHX</text>
        <dbReference type="Rhea" id="RHEA:32215"/>
        <dbReference type="ChEBI" id="CHEBI:64074"/>
        <dbReference type="ChEBI" id="CHEBI:64075"/>
        <dbReference type="EC" id="5.1.99.6"/>
    </reaction>
</comment>
<comment type="cofactor">
    <cofactor evidence="10">
        <name>K(+)</name>
        <dbReference type="ChEBI" id="CHEBI:29103"/>
    </cofactor>
    <text evidence="10">Binds 1 potassium ion per subunit.</text>
</comment>
<gene>
    <name evidence="10" type="primary">nnrE</name>
    <name evidence="12" type="ORF">APU01nite_20110</name>
    <name evidence="13" type="ORF">SAMN04488100_13116</name>
</gene>
<evidence type="ECO:0000313" key="12">
    <source>
        <dbReference type="EMBL" id="GEK89972.1"/>
    </source>
</evidence>
<dbReference type="InterPro" id="IPR036652">
    <property type="entry name" value="YjeF_N_dom_sf"/>
</dbReference>
<keyword evidence="4 10" id="KW-0479">Metal-binding</keyword>
<sequence length="225" mass="23879">MNEGLASQTIKAIDTYTINEVGIPSLVLMERAALAITEELLRSESGSAASFAVICGTGNNGGDGLAIGRILHQAGKTVDIYLVGNVEKASDECRKQLRIAKNLGLSIEFFDESTEAFHADVVLDALFGIGLDRDVEEPHKTAIERINRSHGQIVAVDVPSGLSADTGGALGTAVKADTTLTIGFMKKGFSTKEAKPYIGKLKVMAIGYPDSSLLKDIIKKEQAND</sequence>
<dbReference type="PROSITE" id="PS51385">
    <property type="entry name" value="YJEF_N"/>
    <property type="match status" value="1"/>
</dbReference>
<dbReference type="GO" id="GO:0000166">
    <property type="term" value="F:nucleotide binding"/>
    <property type="evidence" value="ECO:0007669"/>
    <property type="project" value="UniProtKB-KW"/>
</dbReference>
<dbReference type="InterPro" id="IPR032976">
    <property type="entry name" value="YJEFN_prot_NAXE-like"/>
</dbReference>
<protein>
    <recommendedName>
        <fullName evidence="3 10">NAD(P)H-hydrate epimerase</fullName>
        <ecNumber evidence="3 10">5.1.99.6</ecNumber>
    </recommendedName>
    <alternativeName>
        <fullName evidence="10">NAD(P)HX epimerase</fullName>
    </alternativeName>
</protein>
<dbReference type="RefSeq" id="WP_091489286.1">
    <property type="nucleotide sequence ID" value="NZ_BJUX01000028.1"/>
</dbReference>
<dbReference type="Pfam" id="PF03853">
    <property type="entry name" value="YjeF_N"/>
    <property type="match status" value="1"/>
</dbReference>
<dbReference type="EMBL" id="BJUX01000028">
    <property type="protein sequence ID" value="GEK89972.1"/>
    <property type="molecule type" value="Genomic_DNA"/>
</dbReference>
<dbReference type="OrthoDB" id="9806925at2"/>
<evidence type="ECO:0000256" key="1">
    <source>
        <dbReference type="ARBA" id="ARBA00000013"/>
    </source>
</evidence>
<feature type="binding site" evidence="10">
    <location>
        <position position="160"/>
    </location>
    <ligand>
        <name>K(+)</name>
        <dbReference type="ChEBI" id="CHEBI:29103"/>
    </ligand>
</feature>
<evidence type="ECO:0000256" key="10">
    <source>
        <dbReference type="HAMAP-Rule" id="MF_01966"/>
    </source>
</evidence>
<keyword evidence="9 10" id="KW-0413">Isomerase</keyword>
<evidence type="ECO:0000256" key="7">
    <source>
        <dbReference type="ARBA" id="ARBA00022958"/>
    </source>
</evidence>
<dbReference type="EMBL" id="FOBL01000031">
    <property type="protein sequence ID" value="SEM17118.1"/>
    <property type="molecule type" value="Genomic_DNA"/>
</dbReference>
<evidence type="ECO:0000256" key="2">
    <source>
        <dbReference type="ARBA" id="ARBA00000909"/>
    </source>
</evidence>
<dbReference type="GO" id="GO:0052856">
    <property type="term" value="F:NAD(P)HX epimerase activity"/>
    <property type="evidence" value="ECO:0007669"/>
    <property type="project" value="UniProtKB-UniRule"/>
</dbReference>
<evidence type="ECO:0000256" key="6">
    <source>
        <dbReference type="ARBA" id="ARBA00022857"/>
    </source>
</evidence>
<dbReference type="EC" id="5.1.99.6" evidence="3 10"/>
<evidence type="ECO:0000313" key="14">
    <source>
        <dbReference type="Proteomes" id="UP000198548"/>
    </source>
</evidence>
<comment type="similarity">
    <text evidence="10">Belongs to the NnrE/AIBP family.</text>
</comment>
<keyword evidence="15" id="KW-1185">Reference proteome</keyword>
<dbReference type="Proteomes" id="UP000198548">
    <property type="component" value="Unassembled WGS sequence"/>
</dbReference>
<keyword evidence="5 10" id="KW-0547">Nucleotide-binding</keyword>
<reference evidence="13 14" key="1">
    <citation type="submission" date="2016-10" db="EMBL/GenBank/DDBJ databases">
        <authorList>
            <person name="de Groot N.N."/>
        </authorList>
    </citation>
    <scope>NUCLEOTIDE SEQUENCE [LARGE SCALE GENOMIC DNA]</scope>
    <source>
        <strain evidence="13 14">DSM 19182</strain>
    </source>
</reference>
<proteinExistence type="inferred from homology"/>
<feature type="binding site" evidence="10">
    <location>
        <position position="157"/>
    </location>
    <ligand>
        <name>(6S)-NADPHX</name>
        <dbReference type="ChEBI" id="CHEBI:64076"/>
    </ligand>
</feature>
<dbReference type="PANTHER" id="PTHR13232:SF10">
    <property type="entry name" value="NAD(P)H-HYDRATE EPIMERASE"/>
    <property type="match status" value="1"/>
</dbReference>
<keyword evidence="7 10" id="KW-0630">Potassium</keyword>
<evidence type="ECO:0000313" key="13">
    <source>
        <dbReference type="EMBL" id="SEM17118.1"/>
    </source>
</evidence>
<feature type="domain" description="YjeF N-terminal" evidence="11">
    <location>
        <begin position="10"/>
        <end position="214"/>
    </location>
</feature>
<comment type="caution">
    <text evidence="10">Lacks conserved residue(s) required for the propagation of feature annotation.</text>
</comment>
<feature type="binding site" evidence="10">
    <location>
        <begin position="59"/>
        <end position="63"/>
    </location>
    <ligand>
        <name>(6S)-NADPHX</name>
        <dbReference type="ChEBI" id="CHEBI:64076"/>
    </ligand>
</feature>
<evidence type="ECO:0000313" key="15">
    <source>
        <dbReference type="Proteomes" id="UP000321425"/>
    </source>
</evidence>
<dbReference type="AlphaFoldDB" id="A0A1H7W7Y5"/>
<dbReference type="Proteomes" id="UP000321425">
    <property type="component" value="Unassembled WGS sequence"/>
</dbReference>
<organism evidence="13 14">
    <name type="scientific">Alkalibacterium putridalgicola</name>
    <dbReference type="NCBI Taxonomy" id="426703"/>
    <lineage>
        <taxon>Bacteria</taxon>
        <taxon>Bacillati</taxon>
        <taxon>Bacillota</taxon>
        <taxon>Bacilli</taxon>
        <taxon>Lactobacillales</taxon>
        <taxon>Carnobacteriaceae</taxon>
        <taxon>Alkalibacterium</taxon>
    </lineage>
</organism>
<dbReference type="Gene3D" id="3.40.50.10260">
    <property type="entry name" value="YjeF N-terminal domain"/>
    <property type="match status" value="1"/>
</dbReference>
<evidence type="ECO:0000256" key="4">
    <source>
        <dbReference type="ARBA" id="ARBA00022723"/>
    </source>
</evidence>